<proteinExistence type="inferred from homology"/>
<evidence type="ECO:0000256" key="3">
    <source>
        <dbReference type="ARBA" id="ARBA00022723"/>
    </source>
</evidence>
<dbReference type="InterPro" id="IPR015517">
    <property type="entry name" value="dCMP_deaminase-rel"/>
</dbReference>
<dbReference type="CDD" id="cd01286">
    <property type="entry name" value="deoxycytidylate_deaminase"/>
    <property type="match status" value="1"/>
</dbReference>
<dbReference type="InterPro" id="IPR016193">
    <property type="entry name" value="Cytidine_deaminase-like"/>
</dbReference>
<evidence type="ECO:0000256" key="5">
    <source>
        <dbReference type="ARBA" id="ARBA00022833"/>
    </source>
</evidence>
<dbReference type="Pfam" id="PF00383">
    <property type="entry name" value="dCMP_cyt_deam_1"/>
    <property type="match status" value="1"/>
</dbReference>
<dbReference type="PANTHER" id="PTHR11086:SF18">
    <property type="entry name" value="DEOXYCYTIDYLATE DEAMINASE"/>
    <property type="match status" value="1"/>
</dbReference>
<evidence type="ECO:0000256" key="4">
    <source>
        <dbReference type="ARBA" id="ARBA00022801"/>
    </source>
</evidence>
<keyword evidence="5" id="KW-0862">Zinc</keyword>
<accession>A0A2Z4QGZ0</accession>
<evidence type="ECO:0000256" key="1">
    <source>
        <dbReference type="ARBA" id="ARBA00001947"/>
    </source>
</evidence>
<evidence type="ECO:0000313" key="7">
    <source>
        <dbReference type="EMBL" id="AWY09377.1"/>
    </source>
</evidence>
<keyword evidence="3" id="KW-0479">Metal-binding</keyword>
<dbReference type="GO" id="GO:0004132">
    <property type="term" value="F:dCMP deaminase activity"/>
    <property type="evidence" value="ECO:0007669"/>
    <property type="project" value="TreeGrafter"/>
</dbReference>
<reference evidence="7 8" key="1">
    <citation type="submission" date="2018-03" db="EMBL/GenBank/DDBJ databases">
        <title>Diverse roseophage infecting Ruegeria pomeroyi DSS-3.</title>
        <authorList>
            <person name="Zhan Y."/>
            <person name="Chen F."/>
            <person name="Wommack E."/>
            <person name="Nasko D."/>
        </authorList>
    </citation>
    <scope>NUCLEOTIDE SEQUENCE [LARGE SCALE GENOMIC DNA]</scope>
</reference>
<dbReference type="PROSITE" id="PS51747">
    <property type="entry name" value="CYT_DCMP_DEAMINASES_2"/>
    <property type="match status" value="1"/>
</dbReference>
<dbReference type="PROSITE" id="PS00903">
    <property type="entry name" value="CYT_DCMP_DEAMINASES_1"/>
    <property type="match status" value="1"/>
</dbReference>
<protein>
    <submittedName>
        <fullName evidence="7">Putative deoxycytidylate deaminase</fullName>
    </submittedName>
</protein>
<feature type="domain" description="CMP/dCMP-type deaminase" evidence="6">
    <location>
        <begin position="19"/>
        <end position="139"/>
    </location>
</feature>
<dbReference type="InterPro" id="IPR035105">
    <property type="entry name" value="Deoxycytidylate_deaminase_dom"/>
</dbReference>
<dbReference type="EMBL" id="MH015256">
    <property type="protein sequence ID" value="AWY09377.1"/>
    <property type="molecule type" value="Genomic_DNA"/>
</dbReference>
<dbReference type="Gene3D" id="3.40.140.10">
    <property type="entry name" value="Cytidine Deaminase, domain 2"/>
    <property type="match status" value="1"/>
</dbReference>
<dbReference type="SUPFAM" id="SSF53927">
    <property type="entry name" value="Cytidine deaminase-like"/>
    <property type="match status" value="1"/>
</dbReference>
<keyword evidence="4" id="KW-0378">Hydrolase</keyword>
<dbReference type="GO" id="GO:0008270">
    <property type="term" value="F:zinc ion binding"/>
    <property type="evidence" value="ECO:0007669"/>
    <property type="project" value="InterPro"/>
</dbReference>
<organism evidence="7 8">
    <name type="scientific">Ruegeria phage vB_RpoP-V13</name>
    <dbReference type="NCBI Taxonomy" id="2218612"/>
    <lineage>
        <taxon>Viruses</taxon>
        <taxon>Duplodnaviria</taxon>
        <taxon>Heunggongvirae</taxon>
        <taxon>Uroviricota</taxon>
        <taxon>Caudoviricetes</taxon>
        <taxon>Schitoviridae</taxon>
        <taxon>Rhodovirinae</taxon>
        <taxon>Pomeroyivirus</taxon>
        <taxon>Pomeroyivirus V13</taxon>
    </lineage>
</organism>
<keyword evidence="8" id="KW-1185">Reference proteome</keyword>
<comment type="similarity">
    <text evidence="2">Belongs to the cytidine and deoxycytidylate deaminase family.</text>
</comment>
<name>A0A2Z4QGZ0_9CAUD</name>
<evidence type="ECO:0000259" key="6">
    <source>
        <dbReference type="PROSITE" id="PS51747"/>
    </source>
</evidence>
<dbReference type="InterPro" id="IPR016192">
    <property type="entry name" value="APOBEC/CMP_deaminase_Zn-bd"/>
</dbReference>
<dbReference type="Proteomes" id="UP000250784">
    <property type="component" value="Segment"/>
</dbReference>
<dbReference type="PANTHER" id="PTHR11086">
    <property type="entry name" value="DEOXYCYTIDYLATE DEAMINASE-RELATED"/>
    <property type="match status" value="1"/>
</dbReference>
<evidence type="ECO:0000313" key="8">
    <source>
        <dbReference type="Proteomes" id="UP000250784"/>
    </source>
</evidence>
<gene>
    <name evidence="7" type="ORF">vBRpoPV13_20</name>
</gene>
<evidence type="ECO:0000256" key="2">
    <source>
        <dbReference type="ARBA" id="ARBA00006576"/>
    </source>
</evidence>
<dbReference type="InterPro" id="IPR002125">
    <property type="entry name" value="CMP_dCMP_dom"/>
</dbReference>
<comment type="cofactor">
    <cofactor evidence="1">
        <name>Zn(2+)</name>
        <dbReference type="ChEBI" id="CHEBI:29105"/>
    </cofactor>
</comment>
<sequence>MAKWDLSKLNTPKQEMRPGFDEWALGLAMAVSLRSRDPSTKVGAVIIRKDKTIASMGYNGFPRSMDDKPEWWETREEKYSRVIHAEMNALLNYKEPVTGMTLYITHPPCENCAKHVAAAGIERVVFRVNEEINKRWNTAKSEEIFCDCGVNFLPVKLEEVG</sequence>